<keyword evidence="3" id="KW-1185">Reference proteome</keyword>
<feature type="compositionally biased region" description="Pro residues" evidence="1">
    <location>
        <begin position="48"/>
        <end position="69"/>
    </location>
</feature>
<dbReference type="Proteomes" id="UP001431783">
    <property type="component" value="Unassembled WGS sequence"/>
</dbReference>
<reference evidence="2 3" key="1">
    <citation type="submission" date="2023-03" db="EMBL/GenBank/DDBJ databases">
        <title>Genome insight into feeding habits of ladybird beetles.</title>
        <authorList>
            <person name="Li H.-S."/>
            <person name="Huang Y.-H."/>
            <person name="Pang H."/>
        </authorList>
    </citation>
    <scope>NUCLEOTIDE SEQUENCE [LARGE SCALE GENOMIC DNA]</scope>
    <source>
        <strain evidence="2">SYSU_2023b</strain>
        <tissue evidence="2">Whole body</tissue>
    </source>
</reference>
<sequence>MPEKEADFQTAMSAGLPLQFPSAFAAFHAPLPVDQRTHEGRYIWDPRMQPPNAPTFHPPAPPPGGYSID</sequence>
<name>A0AAW1UIZ6_9CUCU</name>
<organism evidence="2 3">
    <name type="scientific">Henosepilachna vigintioctopunctata</name>
    <dbReference type="NCBI Taxonomy" id="420089"/>
    <lineage>
        <taxon>Eukaryota</taxon>
        <taxon>Metazoa</taxon>
        <taxon>Ecdysozoa</taxon>
        <taxon>Arthropoda</taxon>
        <taxon>Hexapoda</taxon>
        <taxon>Insecta</taxon>
        <taxon>Pterygota</taxon>
        <taxon>Neoptera</taxon>
        <taxon>Endopterygota</taxon>
        <taxon>Coleoptera</taxon>
        <taxon>Polyphaga</taxon>
        <taxon>Cucujiformia</taxon>
        <taxon>Coccinelloidea</taxon>
        <taxon>Coccinellidae</taxon>
        <taxon>Epilachninae</taxon>
        <taxon>Epilachnini</taxon>
        <taxon>Henosepilachna</taxon>
    </lineage>
</organism>
<evidence type="ECO:0000256" key="1">
    <source>
        <dbReference type="SAM" id="MobiDB-lite"/>
    </source>
</evidence>
<gene>
    <name evidence="2" type="ORF">WA026_013120</name>
</gene>
<evidence type="ECO:0000313" key="3">
    <source>
        <dbReference type="Proteomes" id="UP001431783"/>
    </source>
</evidence>
<feature type="region of interest" description="Disordered" evidence="1">
    <location>
        <begin position="45"/>
        <end position="69"/>
    </location>
</feature>
<proteinExistence type="predicted"/>
<protein>
    <submittedName>
        <fullName evidence="2">Uncharacterized protein</fullName>
    </submittedName>
</protein>
<evidence type="ECO:0000313" key="2">
    <source>
        <dbReference type="EMBL" id="KAK9880791.1"/>
    </source>
</evidence>
<dbReference type="EMBL" id="JARQZJ010000066">
    <property type="protein sequence ID" value="KAK9880791.1"/>
    <property type="molecule type" value="Genomic_DNA"/>
</dbReference>
<comment type="caution">
    <text evidence="2">The sequence shown here is derived from an EMBL/GenBank/DDBJ whole genome shotgun (WGS) entry which is preliminary data.</text>
</comment>
<dbReference type="AlphaFoldDB" id="A0AAW1UIZ6"/>
<accession>A0AAW1UIZ6</accession>